<evidence type="ECO:0000313" key="3">
    <source>
        <dbReference type="EMBL" id="KAF0697054.1"/>
    </source>
</evidence>
<organism evidence="4 5">
    <name type="scientific">Aphanomyces stellatus</name>
    <dbReference type="NCBI Taxonomy" id="120398"/>
    <lineage>
        <taxon>Eukaryota</taxon>
        <taxon>Sar</taxon>
        <taxon>Stramenopiles</taxon>
        <taxon>Oomycota</taxon>
        <taxon>Saprolegniomycetes</taxon>
        <taxon>Saprolegniales</taxon>
        <taxon>Verrucalvaceae</taxon>
        <taxon>Aphanomyces</taxon>
    </lineage>
</organism>
<dbReference type="OrthoDB" id="75171at2759"/>
<dbReference type="EMBL" id="VJMH01005346">
    <property type="protein sequence ID" value="KAF0697054.1"/>
    <property type="molecule type" value="Genomic_DNA"/>
</dbReference>
<dbReference type="AlphaFoldDB" id="A0A485KVN7"/>
<evidence type="ECO:0000313" key="4">
    <source>
        <dbReference type="EMBL" id="VFT89092.1"/>
    </source>
</evidence>
<evidence type="ECO:0000256" key="2">
    <source>
        <dbReference type="SAM" id="SignalP"/>
    </source>
</evidence>
<reference evidence="4 5" key="1">
    <citation type="submission" date="2019-03" db="EMBL/GenBank/DDBJ databases">
        <authorList>
            <person name="Gaulin E."/>
            <person name="Dumas B."/>
        </authorList>
    </citation>
    <scope>NUCLEOTIDE SEQUENCE [LARGE SCALE GENOMIC DNA]</scope>
    <source>
        <strain evidence="4">CBS 568.67</strain>
    </source>
</reference>
<reference evidence="3" key="2">
    <citation type="submission" date="2019-06" db="EMBL/GenBank/DDBJ databases">
        <title>Genomics analysis of Aphanomyces spp. identifies a new class of oomycete effector associated with host adaptation.</title>
        <authorList>
            <person name="Gaulin E."/>
        </authorList>
    </citation>
    <scope>NUCLEOTIDE SEQUENCE</scope>
    <source>
        <strain evidence="3">CBS 578.67</strain>
    </source>
</reference>
<sequence>MTFLATVVGTFFLSNTLSAMAFSFLFDSPRKTACIPAAFSDESDEAESGDTASDEEDEDGSATSSSNHQDSSSSDDDDSSDSDTAPKHRDMDPTVPMIDLREPEHLKML</sequence>
<name>A0A485KVN7_9STRA</name>
<protein>
    <submittedName>
        <fullName evidence="4">Aste57867_12238 protein</fullName>
    </submittedName>
</protein>
<feature type="signal peptide" evidence="2">
    <location>
        <begin position="1"/>
        <end position="21"/>
    </location>
</feature>
<feature type="compositionally biased region" description="Acidic residues" evidence="1">
    <location>
        <begin position="41"/>
        <end position="60"/>
    </location>
</feature>
<keyword evidence="2" id="KW-0732">Signal</keyword>
<evidence type="ECO:0000256" key="1">
    <source>
        <dbReference type="SAM" id="MobiDB-lite"/>
    </source>
</evidence>
<feature type="chain" id="PRO_5036355475" evidence="2">
    <location>
        <begin position="22"/>
        <end position="109"/>
    </location>
</feature>
<feature type="region of interest" description="Disordered" evidence="1">
    <location>
        <begin position="37"/>
        <end position="109"/>
    </location>
</feature>
<keyword evidence="5" id="KW-1185">Reference proteome</keyword>
<evidence type="ECO:0000313" key="5">
    <source>
        <dbReference type="Proteomes" id="UP000332933"/>
    </source>
</evidence>
<accession>A0A485KVN7</accession>
<proteinExistence type="predicted"/>
<dbReference type="Proteomes" id="UP000332933">
    <property type="component" value="Unassembled WGS sequence"/>
</dbReference>
<feature type="compositionally biased region" description="Basic and acidic residues" evidence="1">
    <location>
        <begin position="99"/>
        <end position="109"/>
    </location>
</feature>
<dbReference type="EMBL" id="CAADRA010005367">
    <property type="protein sequence ID" value="VFT89092.1"/>
    <property type="molecule type" value="Genomic_DNA"/>
</dbReference>
<gene>
    <name evidence="4" type="primary">Aste57867_12238</name>
    <name evidence="3" type="ORF">As57867_012193</name>
    <name evidence="4" type="ORF">ASTE57867_12238</name>
</gene>